<gene>
    <name evidence="3" type="ORF">JL102_01740</name>
</gene>
<protein>
    <submittedName>
        <fullName evidence="3">Glycosyltransferase family 4 protein</fullName>
    </submittedName>
</protein>
<proteinExistence type="predicted"/>
<keyword evidence="1" id="KW-0472">Membrane</keyword>
<feature type="domain" description="Glycosyl transferase family 1" evidence="2">
    <location>
        <begin position="168"/>
        <end position="314"/>
    </location>
</feature>
<evidence type="ECO:0000256" key="1">
    <source>
        <dbReference type="SAM" id="Phobius"/>
    </source>
</evidence>
<dbReference type="Proteomes" id="UP000659388">
    <property type="component" value="Unassembled WGS sequence"/>
</dbReference>
<dbReference type="InterPro" id="IPR001296">
    <property type="entry name" value="Glyco_trans_1"/>
</dbReference>
<evidence type="ECO:0000313" key="3">
    <source>
        <dbReference type="EMBL" id="MBL3654836.1"/>
    </source>
</evidence>
<keyword evidence="1" id="KW-0812">Transmembrane</keyword>
<dbReference type="EMBL" id="JAESIY010000001">
    <property type="protein sequence ID" value="MBL3654836.1"/>
    <property type="molecule type" value="Genomic_DNA"/>
</dbReference>
<dbReference type="PANTHER" id="PTHR12526:SF637">
    <property type="entry name" value="GLYCOSYLTRANSFERASE EPSF-RELATED"/>
    <property type="match status" value="1"/>
</dbReference>
<feature type="transmembrane region" description="Helical" evidence="1">
    <location>
        <begin position="113"/>
        <end position="135"/>
    </location>
</feature>
<dbReference type="CDD" id="cd03801">
    <property type="entry name" value="GT4_PimA-like"/>
    <property type="match status" value="1"/>
</dbReference>
<evidence type="ECO:0000313" key="4">
    <source>
        <dbReference type="Proteomes" id="UP000659388"/>
    </source>
</evidence>
<dbReference type="PANTHER" id="PTHR12526">
    <property type="entry name" value="GLYCOSYLTRANSFERASE"/>
    <property type="match status" value="1"/>
</dbReference>
<evidence type="ECO:0000259" key="2">
    <source>
        <dbReference type="Pfam" id="PF00534"/>
    </source>
</evidence>
<comment type="caution">
    <text evidence="3">The sequence shown here is derived from an EMBL/GenBank/DDBJ whole genome shotgun (WGS) entry which is preliminary data.</text>
</comment>
<accession>A0A937JZ59</accession>
<reference evidence="3" key="1">
    <citation type="submission" date="2021-01" db="EMBL/GenBank/DDBJ databases">
        <title>Fulvivirga kasyanovii gen. nov., sp nov., a novel member of the phylum Bacteroidetes isolated from seawater in a mussel farm.</title>
        <authorList>
            <person name="Zhao L.-H."/>
            <person name="Wang Z.-J."/>
        </authorList>
    </citation>
    <scope>NUCLEOTIDE SEQUENCE</scope>
    <source>
        <strain evidence="3">2943</strain>
    </source>
</reference>
<dbReference type="RefSeq" id="WP_202241955.1">
    <property type="nucleotide sequence ID" value="NZ_JAESIY010000001.1"/>
</dbReference>
<keyword evidence="1" id="KW-1133">Transmembrane helix</keyword>
<keyword evidence="4" id="KW-1185">Reference proteome</keyword>
<dbReference type="SUPFAM" id="SSF53756">
    <property type="entry name" value="UDP-Glycosyltransferase/glycogen phosphorylase"/>
    <property type="match status" value="1"/>
</dbReference>
<organism evidence="3 4">
    <name type="scientific">Fulvivirga sediminis</name>
    <dbReference type="NCBI Taxonomy" id="2803949"/>
    <lineage>
        <taxon>Bacteria</taxon>
        <taxon>Pseudomonadati</taxon>
        <taxon>Bacteroidota</taxon>
        <taxon>Cytophagia</taxon>
        <taxon>Cytophagales</taxon>
        <taxon>Fulvivirgaceae</taxon>
        <taxon>Fulvivirga</taxon>
    </lineage>
</organism>
<name>A0A937JZ59_9BACT</name>
<dbReference type="AlphaFoldDB" id="A0A937JZ59"/>
<dbReference type="Gene3D" id="3.40.50.2000">
    <property type="entry name" value="Glycogen Phosphorylase B"/>
    <property type="match status" value="2"/>
</dbReference>
<sequence>MKDSGLVVFTKNFGSNFTGATVATYNLVQEFLGEFKEVIVICKNVGNSISDERLKIKVFSTLNEARRHLVKLPPDYVYLSDDHFGYILKMAGREYYHVYHGSWPDAMFLSLRMFVYGLYFLPQYILTLVFAKLIFNVSYYMDKFTRKFNSNTTVIRNGMRHASVSRETEKNLMVKKGKLKIIMVGTIDNLKFRKALELFELFERHELNSICDVHIFGHAKNLKLLEKLGSFNFVHLEGFSANIIYRDFDLYLTTSYFENLSIAVCEALNSEIPVFGFNVGGLNEVVKQYSNGYLAPINKVEYLAKNIKAWYEQSFYLDSSETQLDDFSWEVAAKKYIKNFEIFESLK</sequence>
<dbReference type="GO" id="GO:0016757">
    <property type="term" value="F:glycosyltransferase activity"/>
    <property type="evidence" value="ECO:0007669"/>
    <property type="project" value="InterPro"/>
</dbReference>
<dbReference type="Pfam" id="PF00534">
    <property type="entry name" value="Glycos_transf_1"/>
    <property type="match status" value="1"/>
</dbReference>